<dbReference type="InterPro" id="IPR052337">
    <property type="entry name" value="SAT4-like"/>
</dbReference>
<dbReference type="InterPro" id="IPR049326">
    <property type="entry name" value="Rhodopsin_dom_fungi"/>
</dbReference>
<comment type="similarity">
    <text evidence="5">Belongs to the SAT4 family.</text>
</comment>
<evidence type="ECO:0000256" key="3">
    <source>
        <dbReference type="ARBA" id="ARBA00022989"/>
    </source>
</evidence>
<dbReference type="Pfam" id="PF20684">
    <property type="entry name" value="Fung_rhodopsin"/>
    <property type="match status" value="1"/>
</dbReference>
<sequence>MYSPAETRAPIITITVSVMPSVAFIFMTLRFICIWRYRKSFGWDDYILALAWLLNIMYIAFLTVSIRHGLGAHLVKVPPEHLYWLSYWLDHALTCTVFSLSLSKTSFALTLLRFAIEPWQRYLIWFFIVTCNLMMTITIILQYAHCRPIEKRWNPSLPGTCYDGMIIIRFAMAAGAYSAFWDFSLAILPWFIIWKVQMNKREKFGVCLAMSMGVLAGTTGIVKTIFLPTMGHSAHKDFSWDGYDLLIWSCAESSATIIGASIPFLRVLVKNVASTHDTDPKATGTVSMLGSPLDPQTHNRPHTDGSGCRGAVLEEQQNGNNGDATQIREVSFPYIERLDLERQSTRLSLP</sequence>
<evidence type="ECO:0000256" key="5">
    <source>
        <dbReference type="ARBA" id="ARBA00038359"/>
    </source>
</evidence>
<evidence type="ECO:0000256" key="2">
    <source>
        <dbReference type="ARBA" id="ARBA00022692"/>
    </source>
</evidence>
<feature type="domain" description="Rhodopsin" evidence="8">
    <location>
        <begin position="29"/>
        <end position="270"/>
    </location>
</feature>
<keyword evidence="4 7" id="KW-0472">Membrane</keyword>
<keyword evidence="2 7" id="KW-0812">Transmembrane</keyword>
<accession>A0A6A6JTW1</accession>
<evidence type="ECO:0000259" key="8">
    <source>
        <dbReference type="Pfam" id="PF20684"/>
    </source>
</evidence>
<organism evidence="9 10">
    <name type="scientific">Westerdykella ornata</name>
    <dbReference type="NCBI Taxonomy" id="318751"/>
    <lineage>
        <taxon>Eukaryota</taxon>
        <taxon>Fungi</taxon>
        <taxon>Dikarya</taxon>
        <taxon>Ascomycota</taxon>
        <taxon>Pezizomycotina</taxon>
        <taxon>Dothideomycetes</taxon>
        <taxon>Pleosporomycetidae</taxon>
        <taxon>Pleosporales</taxon>
        <taxon>Sporormiaceae</taxon>
        <taxon>Westerdykella</taxon>
    </lineage>
</organism>
<gene>
    <name evidence="9" type="ORF">EI97DRAFT_187630</name>
</gene>
<feature type="transmembrane region" description="Helical" evidence="7">
    <location>
        <begin position="246"/>
        <end position="269"/>
    </location>
</feature>
<feature type="region of interest" description="Disordered" evidence="6">
    <location>
        <begin position="280"/>
        <end position="310"/>
    </location>
</feature>
<feature type="transmembrane region" description="Helical" evidence="7">
    <location>
        <begin position="82"/>
        <end position="102"/>
    </location>
</feature>
<proteinExistence type="inferred from homology"/>
<dbReference type="Proteomes" id="UP000800097">
    <property type="component" value="Unassembled WGS sequence"/>
</dbReference>
<feature type="transmembrane region" description="Helical" evidence="7">
    <location>
        <begin position="122"/>
        <end position="144"/>
    </location>
</feature>
<evidence type="ECO:0000256" key="1">
    <source>
        <dbReference type="ARBA" id="ARBA00004141"/>
    </source>
</evidence>
<keyword evidence="10" id="KW-1185">Reference proteome</keyword>
<dbReference type="PANTHER" id="PTHR33048">
    <property type="entry name" value="PTH11-LIKE INTEGRAL MEMBRANE PROTEIN (AFU_ORTHOLOGUE AFUA_5G11245)"/>
    <property type="match status" value="1"/>
</dbReference>
<feature type="transmembrane region" description="Helical" evidence="7">
    <location>
        <begin position="12"/>
        <end position="35"/>
    </location>
</feature>
<evidence type="ECO:0000313" key="9">
    <source>
        <dbReference type="EMBL" id="KAF2279817.1"/>
    </source>
</evidence>
<name>A0A6A6JTW1_WESOR</name>
<feature type="transmembrane region" description="Helical" evidence="7">
    <location>
        <begin position="164"/>
        <end position="192"/>
    </location>
</feature>
<feature type="transmembrane region" description="Helical" evidence="7">
    <location>
        <begin position="47"/>
        <end position="70"/>
    </location>
</feature>
<evidence type="ECO:0000313" key="10">
    <source>
        <dbReference type="Proteomes" id="UP000800097"/>
    </source>
</evidence>
<dbReference type="GeneID" id="54546741"/>
<feature type="compositionally biased region" description="Polar residues" evidence="6">
    <location>
        <begin position="284"/>
        <end position="298"/>
    </location>
</feature>
<dbReference type="AlphaFoldDB" id="A0A6A6JTW1"/>
<comment type="subcellular location">
    <subcellularLocation>
        <location evidence="1">Membrane</location>
        <topology evidence="1">Multi-pass membrane protein</topology>
    </subcellularLocation>
</comment>
<keyword evidence="3 7" id="KW-1133">Transmembrane helix</keyword>
<dbReference type="RefSeq" id="XP_033657356.1">
    <property type="nucleotide sequence ID" value="XM_033793566.1"/>
</dbReference>
<feature type="transmembrane region" description="Helical" evidence="7">
    <location>
        <begin position="204"/>
        <end position="226"/>
    </location>
</feature>
<dbReference type="PANTHER" id="PTHR33048:SF42">
    <property type="entry name" value="INTEGRAL MEMBRANE PROTEIN"/>
    <property type="match status" value="1"/>
</dbReference>
<reference evidence="9" key="1">
    <citation type="journal article" date="2020" name="Stud. Mycol.">
        <title>101 Dothideomycetes genomes: a test case for predicting lifestyles and emergence of pathogens.</title>
        <authorList>
            <person name="Haridas S."/>
            <person name="Albert R."/>
            <person name="Binder M."/>
            <person name="Bloem J."/>
            <person name="Labutti K."/>
            <person name="Salamov A."/>
            <person name="Andreopoulos B."/>
            <person name="Baker S."/>
            <person name="Barry K."/>
            <person name="Bills G."/>
            <person name="Bluhm B."/>
            <person name="Cannon C."/>
            <person name="Castanera R."/>
            <person name="Culley D."/>
            <person name="Daum C."/>
            <person name="Ezra D."/>
            <person name="Gonzalez J."/>
            <person name="Henrissat B."/>
            <person name="Kuo A."/>
            <person name="Liang C."/>
            <person name="Lipzen A."/>
            <person name="Lutzoni F."/>
            <person name="Magnuson J."/>
            <person name="Mondo S."/>
            <person name="Nolan M."/>
            <person name="Ohm R."/>
            <person name="Pangilinan J."/>
            <person name="Park H.-J."/>
            <person name="Ramirez L."/>
            <person name="Alfaro M."/>
            <person name="Sun H."/>
            <person name="Tritt A."/>
            <person name="Yoshinaga Y."/>
            <person name="Zwiers L.-H."/>
            <person name="Turgeon B."/>
            <person name="Goodwin S."/>
            <person name="Spatafora J."/>
            <person name="Crous P."/>
            <person name="Grigoriev I."/>
        </authorList>
    </citation>
    <scope>NUCLEOTIDE SEQUENCE</scope>
    <source>
        <strain evidence="9">CBS 379.55</strain>
    </source>
</reference>
<evidence type="ECO:0000256" key="6">
    <source>
        <dbReference type="SAM" id="MobiDB-lite"/>
    </source>
</evidence>
<evidence type="ECO:0000256" key="7">
    <source>
        <dbReference type="SAM" id="Phobius"/>
    </source>
</evidence>
<dbReference type="EMBL" id="ML986486">
    <property type="protein sequence ID" value="KAF2279817.1"/>
    <property type="molecule type" value="Genomic_DNA"/>
</dbReference>
<dbReference type="GO" id="GO:0016020">
    <property type="term" value="C:membrane"/>
    <property type="evidence" value="ECO:0007669"/>
    <property type="project" value="UniProtKB-SubCell"/>
</dbReference>
<dbReference type="OrthoDB" id="3934549at2759"/>
<protein>
    <recommendedName>
        <fullName evidence="8">Rhodopsin domain-containing protein</fullName>
    </recommendedName>
</protein>
<evidence type="ECO:0000256" key="4">
    <source>
        <dbReference type="ARBA" id="ARBA00023136"/>
    </source>
</evidence>